<dbReference type="EC" id="6.6.1.2" evidence="2"/>
<dbReference type="Pfam" id="PF02514">
    <property type="entry name" value="CobN-Mg_chel"/>
    <property type="match status" value="1"/>
</dbReference>
<evidence type="ECO:0000313" key="2">
    <source>
        <dbReference type="EMBL" id="MTI26486.1"/>
    </source>
</evidence>
<dbReference type="NCBIfam" id="TIGR02257">
    <property type="entry name" value="cobalto_cobN"/>
    <property type="match status" value="1"/>
</dbReference>
<sequence>MHLIATIPGGWNPNDEGVFYVEQQPGDILFLSASDTEIKTANDAYRQLGDQYENLPSFRLANLTYFKQELTIDTYIDEVASEAKVIVLRLLGGKSYFSYLCEAFVEIAEERGIKVIFIPGYDQPDMELMELSNVPLALVNRYWQYCVAGGVHNLTEGLKLLLNEFFSFKLPLAGISEVPSMFLYHHKRGILKDFQPDSNQRQVLILSYRAHFLANNLQPLHALSEQLENHGVEPVVLMALSFRDENIGREIHQLLTRVNYEPEVIINTTGFAFNNFGDHANGFFDQLKKPVIQAIFASCNRQSWEEGQFGLPPTDVAMNIALPEVDGKIITTAISFKESTGKDKVTDSDIITYVPHDQGCEFVARFAAKWISLQRKENREKRVALIMPNYPNKNSRLANGVGLDTPASTVQIIKALQKAGYDTGDDIPKTDGELIELLTRYITNEPDSHLLKDAEVWIDEHTFFSYYNKVSEALREKIETQWGHPYDSPNYKTGKFTLPGFCLGNLFVSIQPGRGYNIDIQATYHSPDLAPPYDYLAYYFWVQHEFKADALIHIGKHGNLEWLPGKSVALSPESCFPAGILGAIPHFYPFIINDPGEGTQAKRRNQAIIIDHLIPPLTRADAYGDLLKLEQLIDEYYEAALLDPKRASFIKNNIEKLVKSTSLKTDLNSSADDIDELLEAIDGYLCELKEAQIRGGLHILGQVPQKEKLTDLMVALHRIPSSGLSGFTQALAQDLQLDFDPLNCSYEDTYGKDIEGVHCRTLGKAVERLETLAKKLLVGEWEIKPASLPKTMEVKSYLENVTLPKVHRTTEELDNLLTGLNGRYVPAGGSGAPTRGRLDVLPTGRNFYSVDVRTIPSPSAYELGKKSAQNLIDRYLQENGEFPTSIGVSVWGTATMRTGGDDIAQALALIGVAPIWEGANRRVKDFKVLSLLELKRPRVDVVLRISGFFRDAFPDTIALFNAAIDKVAHLDEPDSENPIRARYKKEKQDWISKGLPEAQAEERSLYRVFGSKPGAYGAGLQGVIDEQNWSTTEDLARVYMNWSGYAYYGKKNEGRSAHAVFESRLATIEVVMQNQDNREHDILDSDDYYQFQGGMAAAVQSQKGSQPEIYFGDHSRPENPRVKTLKEELLKVYRSRAINPKWIKGMQDHGYKGAFEMAATMDYLFAYDATTNLIEDFMYQGITEAYLFDEQNQEFIRKNNKWALKDMSERMLEAIQRGMWQNPDDQTVEQLKKIYLESESDIE</sequence>
<dbReference type="GO" id="GO:0051116">
    <property type="term" value="F:cobaltochelatase activity"/>
    <property type="evidence" value="ECO:0007669"/>
    <property type="project" value="UniProtKB-EC"/>
</dbReference>
<dbReference type="PANTHER" id="PTHR44119">
    <property type="entry name" value="MAGNESIUM-CHELATASE SUBUNIT CHLH, CHLOROPLASTIC"/>
    <property type="match status" value="1"/>
</dbReference>
<feature type="domain" description="CobN/magnesium chelatase" evidence="1">
    <location>
        <begin position="143"/>
        <end position="1226"/>
    </location>
</feature>
<comment type="caution">
    <text evidence="2">The sequence shown here is derived from an EMBL/GenBank/DDBJ whole genome shotgun (WGS) entry which is preliminary data.</text>
</comment>
<keyword evidence="3" id="KW-1185">Reference proteome</keyword>
<evidence type="ECO:0000313" key="3">
    <source>
        <dbReference type="Proteomes" id="UP000798808"/>
    </source>
</evidence>
<dbReference type="InterPro" id="IPR003672">
    <property type="entry name" value="CobN/Mg_chltase"/>
</dbReference>
<name>A0ABW9RS06_9BACT</name>
<dbReference type="InterPro" id="IPR011953">
    <property type="entry name" value="Cobalto_CobN"/>
</dbReference>
<dbReference type="Proteomes" id="UP000798808">
    <property type="component" value="Unassembled WGS sequence"/>
</dbReference>
<organism evidence="2 3">
    <name type="scientific">Fulvivirga kasyanovii</name>
    <dbReference type="NCBI Taxonomy" id="396812"/>
    <lineage>
        <taxon>Bacteria</taxon>
        <taxon>Pseudomonadati</taxon>
        <taxon>Bacteroidota</taxon>
        <taxon>Cytophagia</taxon>
        <taxon>Cytophagales</taxon>
        <taxon>Fulvivirgaceae</taxon>
        <taxon>Fulvivirga</taxon>
    </lineage>
</organism>
<evidence type="ECO:0000259" key="1">
    <source>
        <dbReference type="Pfam" id="PF02514"/>
    </source>
</evidence>
<reference evidence="2 3" key="1">
    <citation type="submission" date="2019-02" db="EMBL/GenBank/DDBJ databases">
        <authorList>
            <person name="Goldberg S.R."/>
            <person name="Haltli B.A."/>
            <person name="Correa H."/>
            <person name="Russell K.G."/>
        </authorList>
    </citation>
    <scope>NUCLEOTIDE SEQUENCE [LARGE SCALE GENOMIC DNA]</scope>
    <source>
        <strain evidence="2 3">JCM 16186</strain>
    </source>
</reference>
<keyword evidence="2" id="KW-0436">Ligase</keyword>
<accession>A0ABW9RS06</accession>
<dbReference type="EMBL" id="SMLW01000583">
    <property type="protein sequence ID" value="MTI26486.1"/>
    <property type="molecule type" value="Genomic_DNA"/>
</dbReference>
<dbReference type="PANTHER" id="PTHR44119:SF4">
    <property type="entry name" value="AEROBIC COBALTOCHELATASE SUBUNIT COBN"/>
    <property type="match status" value="1"/>
</dbReference>
<proteinExistence type="predicted"/>
<protein>
    <submittedName>
        <fullName evidence="2">Cobaltochelatase subunit CobN</fullName>
        <ecNumber evidence="2">6.6.1.2</ecNumber>
    </submittedName>
</protein>
<gene>
    <name evidence="2" type="primary">cobN</name>
    <name evidence="2" type="ORF">E1163_16120</name>
</gene>
<dbReference type="RefSeq" id="WP_155173500.1">
    <property type="nucleotide sequence ID" value="NZ_BAAAFL010000012.1"/>
</dbReference>
<dbReference type="CDD" id="cd10150">
    <property type="entry name" value="CobN_like"/>
    <property type="match status" value="1"/>
</dbReference>